<dbReference type="CDD" id="cd05374">
    <property type="entry name" value="17beta-HSD-like_SDR_c"/>
    <property type="match status" value="1"/>
</dbReference>
<dbReference type="Proteomes" id="UP000579945">
    <property type="component" value="Unassembled WGS sequence"/>
</dbReference>
<dbReference type="InterPro" id="IPR002347">
    <property type="entry name" value="SDR_fam"/>
</dbReference>
<dbReference type="PANTHER" id="PTHR43976">
    <property type="entry name" value="SHORT CHAIN DEHYDROGENASE"/>
    <property type="match status" value="1"/>
</dbReference>
<keyword evidence="2" id="KW-0560">Oxidoreductase</keyword>
<evidence type="ECO:0000313" key="4">
    <source>
        <dbReference type="EMBL" id="MBB3724521.1"/>
    </source>
</evidence>
<dbReference type="Gene3D" id="3.40.50.720">
    <property type="entry name" value="NAD(P)-binding Rossmann-like Domain"/>
    <property type="match status" value="1"/>
</dbReference>
<reference evidence="4 5" key="1">
    <citation type="submission" date="2020-08" db="EMBL/GenBank/DDBJ databases">
        <title>Sequencing the genomes of 1000 actinobacteria strains.</title>
        <authorList>
            <person name="Klenk H.-P."/>
        </authorList>
    </citation>
    <scope>NUCLEOTIDE SEQUENCE [LARGE SCALE GENOMIC DNA]</scope>
    <source>
        <strain evidence="4 5">DSM 44320</strain>
    </source>
</reference>
<dbReference type="EMBL" id="JACIBV010000001">
    <property type="protein sequence ID" value="MBB3724521.1"/>
    <property type="molecule type" value="Genomic_DNA"/>
</dbReference>
<dbReference type="NCBIfam" id="NF006114">
    <property type="entry name" value="PRK08263.1"/>
    <property type="match status" value="1"/>
</dbReference>
<dbReference type="GO" id="GO:0016491">
    <property type="term" value="F:oxidoreductase activity"/>
    <property type="evidence" value="ECO:0007669"/>
    <property type="project" value="UniProtKB-KW"/>
</dbReference>
<organism evidence="4 5">
    <name type="scientific">Nonomuraea dietziae</name>
    <dbReference type="NCBI Taxonomy" id="65515"/>
    <lineage>
        <taxon>Bacteria</taxon>
        <taxon>Bacillati</taxon>
        <taxon>Actinomycetota</taxon>
        <taxon>Actinomycetes</taxon>
        <taxon>Streptosporangiales</taxon>
        <taxon>Streptosporangiaceae</taxon>
        <taxon>Nonomuraea</taxon>
    </lineage>
</organism>
<dbReference type="RefSeq" id="WP_246451581.1">
    <property type="nucleotide sequence ID" value="NZ_JACIBV010000001.1"/>
</dbReference>
<dbReference type="InterPro" id="IPR051911">
    <property type="entry name" value="SDR_oxidoreductase"/>
</dbReference>
<evidence type="ECO:0000256" key="2">
    <source>
        <dbReference type="ARBA" id="ARBA00023002"/>
    </source>
</evidence>
<dbReference type="PANTHER" id="PTHR43976:SF16">
    <property type="entry name" value="SHORT-CHAIN DEHYDROGENASE_REDUCTASE FAMILY PROTEIN"/>
    <property type="match status" value="1"/>
</dbReference>
<evidence type="ECO:0000256" key="1">
    <source>
        <dbReference type="ARBA" id="ARBA00006484"/>
    </source>
</evidence>
<dbReference type="GeneID" id="95387024"/>
<name>A0A7W5Y4T5_9ACTN</name>
<gene>
    <name evidence="4" type="ORF">FHR33_000381</name>
</gene>
<proteinExistence type="inferred from homology"/>
<comment type="similarity">
    <text evidence="1 3">Belongs to the short-chain dehydrogenases/reductases (SDR) family.</text>
</comment>
<dbReference type="InterPro" id="IPR036291">
    <property type="entry name" value="NAD(P)-bd_dom_sf"/>
</dbReference>
<comment type="caution">
    <text evidence="4">The sequence shown here is derived from an EMBL/GenBank/DDBJ whole genome shotgun (WGS) entry which is preliminary data.</text>
</comment>
<dbReference type="PRINTS" id="PR00081">
    <property type="entry name" value="GDHRDH"/>
</dbReference>
<protein>
    <submittedName>
        <fullName evidence="4">NAD(P)-dependent dehydrogenase (Short-subunit alcohol dehydrogenase family)</fullName>
    </submittedName>
</protein>
<dbReference type="AlphaFoldDB" id="A0A7W5Y4T5"/>
<dbReference type="SUPFAM" id="SSF51735">
    <property type="entry name" value="NAD(P)-binding Rossmann-fold domains"/>
    <property type="match status" value="1"/>
</dbReference>
<evidence type="ECO:0000256" key="3">
    <source>
        <dbReference type="RuleBase" id="RU000363"/>
    </source>
</evidence>
<evidence type="ECO:0000313" key="5">
    <source>
        <dbReference type="Proteomes" id="UP000579945"/>
    </source>
</evidence>
<sequence>MERHHEQDLVRHRFVTGSSRGLGRNFVEAALSRGDQVAATARTTESLDELAAAHGDAVLPLELDVTDKAAVFEGVKRAKEHFGRLDVIVNNAGYAQMGAIEELTEQHLRDQLETNLFGAVWVIQAALPYLREQGAGHIIQLSSAAGLLAMPLGGAYHISKWALEALNESLSHEVADFGIKVTVVEPGGFATRSGKNPDPLNNGHMAEANPIYDGLRQRLAGFAGKQPAGDPAAAAQALLKIVDSDNPPLRVLFGQGFYPLLQQVYADRLKTWADWQHLSAEAHGSLDQEAR</sequence>
<dbReference type="Pfam" id="PF00106">
    <property type="entry name" value="adh_short"/>
    <property type="match status" value="1"/>
</dbReference>
<dbReference type="PRINTS" id="PR00080">
    <property type="entry name" value="SDRFAMILY"/>
</dbReference>
<keyword evidence="5" id="KW-1185">Reference proteome</keyword>
<accession>A0A7W5Y4T5</accession>